<organism evidence="1">
    <name type="scientific">Candidatus Kentrum sp. FW</name>
    <dbReference type="NCBI Taxonomy" id="2126338"/>
    <lineage>
        <taxon>Bacteria</taxon>
        <taxon>Pseudomonadati</taxon>
        <taxon>Pseudomonadota</taxon>
        <taxon>Gammaproteobacteria</taxon>
        <taxon>Candidatus Kentrum</taxon>
    </lineage>
</organism>
<accession>A0A450TT55</accession>
<protein>
    <submittedName>
        <fullName evidence="1">Proteic killer suppression protein</fullName>
    </submittedName>
</protein>
<evidence type="ECO:0000313" key="1">
    <source>
        <dbReference type="EMBL" id="VFJ71892.1"/>
    </source>
</evidence>
<dbReference type="InterPro" id="IPR035093">
    <property type="entry name" value="RelE/ParE_toxin_dom_sf"/>
</dbReference>
<dbReference type="AlphaFoldDB" id="A0A450TT55"/>
<dbReference type="Gene3D" id="3.30.2310.20">
    <property type="entry name" value="RelE-like"/>
    <property type="match status" value="1"/>
</dbReference>
<name>A0A450TT55_9GAMM</name>
<dbReference type="SUPFAM" id="SSF143011">
    <property type="entry name" value="RelE-like"/>
    <property type="match status" value="1"/>
</dbReference>
<reference evidence="1" key="1">
    <citation type="submission" date="2019-02" db="EMBL/GenBank/DDBJ databases">
        <authorList>
            <person name="Gruber-Vodicka R. H."/>
            <person name="Seah K. B. B."/>
        </authorList>
    </citation>
    <scope>NUCLEOTIDE SEQUENCE</scope>
    <source>
        <strain evidence="1">BECK_BZ131</strain>
    </source>
</reference>
<dbReference type="EMBL" id="CAADFE010000029">
    <property type="protein sequence ID" value="VFJ71892.1"/>
    <property type="molecule type" value="Genomic_DNA"/>
</dbReference>
<gene>
    <name evidence="1" type="ORF">BECKFW1821C_GA0114237_102912</name>
</gene>
<sequence>MVIYFKIKKLQKICSTQKEMQKKYGARISRKLMQRLMELQAAESLKEISHLPPPRCHALSEDRAGQFSIDLIHPYRLLFIPIMNSIPVVEGKDMDRGKISEIAIIEIADTHE</sequence>
<proteinExistence type="predicted"/>